<dbReference type="EMBL" id="UFRN01000002">
    <property type="protein sequence ID" value="SUT93379.1"/>
    <property type="molecule type" value="Genomic_DNA"/>
</dbReference>
<evidence type="ECO:0000256" key="1">
    <source>
        <dbReference type="SAM" id="Phobius"/>
    </source>
</evidence>
<dbReference type="RefSeq" id="WP_115590545.1">
    <property type="nucleotide sequence ID" value="NZ_UFRN01000002.1"/>
</dbReference>
<feature type="transmembrane region" description="Helical" evidence="1">
    <location>
        <begin position="179"/>
        <end position="200"/>
    </location>
</feature>
<organism evidence="2 3">
    <name type="scientific">Actinobacillus lignieresii</name>
    <dbReference type="NCBI Taxonomy" id="720"/>
    <lineage>
        <taxon>Bacteria</taxon>
        <taxon>Pseudomonadati</taxon>
        <taxon>Pseudomonadota</taxon>
        <taxon>Gammaproteobacteria</taxon>
        <taxon>Pasteurellales</taxon>
        <taxon>Pasteurellaceae</taxon>
        <taxon>Actinobacillus</taxon>
    </lineage>
</organism>
<feature type="transmembrane region" description="Helical" evidence="1">
    <location>
        <begin position="146"/>
        <end position="167"/>
    </location>
</feature>
<keyword evidence="1" id="KW-1133">Transmembrane helix</keyword>
<protein>
    <submittedName>
        <fullName evidence="2">Uncharacterized protein</fullName>
    </submittedName>
</protein>
<proteinExistence type="predicted"/>
<sequence>MKTTLFKQAVAFLRIFANKVLEVSHQLQHFFANGSFGIAVYPLLMHPIIRGSTRFIVILLAVLLSFIGVFYTLAEFVSALFSESSLITYARHTVLELLIPLGSVIDGKTNNFSPLYQVMDAVFSLQGLCFAVAYLAVILQLSRRKYWLLALIFATFFTIGMSLIPSSQAKITAGGLQNLGASLTYLFGNLAIIMAGIDIVKPQLVWLRRFSIQAGLIGVLCVLITIFFPNMLTPILERVAIYAIMIWEILAGLAMLKRK</sequence>
<evidence type="ECO:0000313" key="2">
    <source>
        <dbReference type="EMBL" id="SUT93379.1"/>
    </source>
</evidence>
<accession>A0A380TZJ0</accession>
<reference evidence="2 3" key="1">
    <citation type="submission" date="2018-06" db="EMBL/GenBank/DDBJ databases">
        <authorList>
            <consortium name="Pathogen Informatics"/>
            <person name="Doyle S."/>
        </authorList>
    </citation>
    <scope>NUCLEOTIDE SEQUENCE [LARGE SCALE GENOMIC DNA]</scope>
    <source>
        <strain evidence="2 3">NCTC4191</strain>
    </source>
</reference>
<name>A0A380TZJ0_ACTLI</name>
<gene>
    <name evidence="2" type="ORF">NCTC4191_01189</name>
</gene>
<evidence type="ECO:0000313" key="3">
    <source>
        <dbReference type="Proteomes" id="UP000254253"/>
    </source>
</evidence>
<keyword evidence="3" id="KW-1185">Reference proteome</keyword>
<keyword evidence="1" id="KW-0472">Membrane</keyword>
<feature type="transmembrane region" description="Helical" evidence="1">
    <location>
        <begin position="239"/>
        <end position="256"/>
    </location>
</feature>
<feature type="transmembrane region" description="Helical" evidence="1">
    <location>
        <begin position="121"/>
        <end position="139"/>
    </location>
</feature>
<dbReference type="AlphaFoldDB" id="A0A380TZJ0"/>
<keyword evidence="1" id="KW-0812">Transmembrane</keyword>
<dbReference type="Proteomes" id="UP000254253">
    <property type="component" value="Unassembled WGS sequence"/>
</dbReference>
<feature type="transmembrane region" description="Helical" evidence="1">
    <location>
        <begin position="56"/>
        <end position="74"/>
    </location>
</feature>
<feature type="transmembrane region" description="Helical" evidence="1">
    <location>
        <begin position="212"/>
        <end position="233"/>
    </location>
</feature>